<evidence type="ECO:0000313" key="3">
    <source>
        <dbReference type="Proteomes" id="UP001224644"/>
    </source>
</evidence>
<keyword evidence="3" id="KW-1185">Reference proteome</keyword>
<sequence>MTETLERCRAVWGRTDRIAAPPTVRIVTDAVYRPGTAAAAWSLTGPDGTHLDGDGEAASDVAPADSAGAGPHLYLGALASHYGHFLVGTLGRLWPLLHWRGPPPRLLCHATDDPAALPFLAPILAGFGLTPANVVRFDRPTRIPHLVLPKPSLKEQAFAHAVHADLVRAIGAPFWKDAVVDGVTRPVYLSKARLASGISRLRNEADLEAALARRGVDIVYPEHLSLPDLVRLFSERRVVMGTAGSAFHTAAFAAPGRRILGLNWAPHLNANFPLLDGLNGTRGRYYHPVGSEAGPDEGFHFGWSVPDPERVAEELVDRAADFDGLDARDAGRARVGLGARIGRWLKRP</sequence>
<feature type="domain" description="Glycosyltransferase 61 catalytic" evidence="1">
    <location>
        <begin position="82"/>
        <end position="259"/>
    </location>
</feature>
<dbReference type="Pfam" id="PF04577">
    <property type="entry name" value="Glyco_transf_61"/>
    <property type="match status" value="1"/>
</dbReference>
<accession>A0ABT8BF17</accession>
<gene>
    <name evidence="2" type="ORF">QWZ12_07020</name>
</gene>
<evidence type="ECO:0000259" key="1">
    <source>
        <dbReference type="Pfam" id="PF04577"/>
    </source>
</evidence>
<name>A0ABT8BF17_9HYPH</name>
<organism evidence="2 3">
    <name type="scientific">Methylobacterium adhaesivum</name>
    <dbReference type="NCBI Taxonomy" id="333297"/>
    <lineage>
        <taxon>Bacteria</taxon>
        <taxon>Pseudomonadati</taxon>
        <taxon>Pseudomonadota</taxon>
        <taxon>Alphaproteobacteria</taxon>
        <taxon>Hyphomicrobiales</taxon>
        <taxon>Methylobacteriaceae</taxon>
        <taxon>Methylobacterium</taxon>
    </lineage>
</organism>
<keyword evidence="2" id="KW-0808">Transferase</keyword>
<keyword evidence="2" id="KW-0328">Glycosyltransferase</keyword>
<dbReference type="EMBL" id="JAUFPX010000004">
    <property type="protein sequence ID" value="MDN3590365.1"/>
    <property type="molecule type" value="Genomic_DNA"/>
</dbReference>
<protein>
    <submittedName>
        <fullName evidence="2">Glycosyltransferase family 61 protein</fullName>
        <ecNumber evidence="2">2.4.-.-</ecNumber>
    </submittedName>
</protein>
<dbReference type="RefSeq" id="WP_238224414.1">
    <property type="nucleotide sequence ID" value="NZ_BPQD01000008.1"/>
</dbReference>
<dbReference type="EC" id="2.4.-.-" evidence="2"/>
<dbReference type="Proteomes" id="UP001224644">
    <property type="component" value="Unassembled WGS sequence"/>
</dbReference>
<dbReference type="GO" id="GO:0016757">
    <property type="term" value="F:glycosyltransferase activity"/>
    <property type="evidence" value="ECO:0007669"/>
    <property type="project" value="UniProtKB-KW"/>
</dbReference>
<proteinExistence type="predicted"/>
<comment type="caution">
    <text evidence="2">The sequence shown here is derived from an EMBL/GenBank/DDBJ whole genome shotgun (WGS) entry which is preliminary data.</text>
</comment>
<evidence type="ECO:0000313" key="2">
    <source>
        <dbReference type="EMBL" id="MDN3590365.1"/>
    </source>
</evidence>
<reference evidence="3" key="1">
    <citation type="journal article" date="2019" name="Int. J. Syst. Evol. Microbiol.">
        <title>The Global Catalogue of Microorganisms (GCM) 10K type strain sequencing project: providing services to taxonomists for standard genome sequencing and annotation.</title>
        <authorList>
            <consortium name="The Broad Institute Genomics Platform"/>
            <consortium name="The Broad Institute Genome Sequencing Center for Infectious Disease"/>
            <person name="Wu L."/>
            <person name="Ma J."/>
        </authorList>
    </citation>
    <scope>NUCLEOTIDE SEQUENCE [LARGE SCALE GENOMIC DNA]</scope>
    <source>
        <strain evidence="3">CECT 7069</strain>
    </source>
</reference>
<dbReference type="InterPro" id="IPR049625">
    <property type="entry name" value="Glyco_transf_61_cat"/>
</dbReference>